<dbReference type="Proteomes" id="UP000310249">
    <property type="component" value="Unassembled WGS sequence"/>
</dbReference>
<dbReference type="EMBL" id="PNCI01000071">
    <property type="protein sequence ID" value="TMP24438.1"/>
    <property type="molecule type" value="Genomic_DNA"/>
</dbReference>
<reference evidence="1 2" key="1">
    <citation type="submission" date="2018-01" db="EMBL/GenBank/DDBJ databases">
        <authorList>
            <person name="Paulsen S."/>
            <person name="Gram L.K."/>
        </authorList>
    </citation>
    <scope>NUCLEOTIDE SEQUENCE [LARGE SCALE GENOMIC DNA]</scope>
    <source>
        <strain evidence="1 2">S2676</strain>
    </source>
</reference>
<gene>
    <name evidence="1" type="ORF">CWB99_22100</name>
</gene>
<evidence type="ECO:0000313" key="1">
    <source>
        <dbReference type="EMBL" id="TMP24438.1"/>
    </source>
</evidence>
<dbReference type="RefSeq" id="WP_138551449.1">
    <property type="nucleotide sequence ID" value="NZ_PNCH01000023.1"/>
</dbReference>
<organism evidence="1 2">
    <name type="scientific">Pseudoalteromonas rubra</name>
    <dbReference type="NCBI Taxonomy" id="43658"/>
    <lineage>
        <taxon>Bacteria</taxon>
        <taxon>Pseudomonadati</taxon>
        <taxon>Pseudomonadota</taxon>
        <taxon>Gammaproteobacteria</taxon>
        <taxon>Alteromonadales</taxon>
        <taxon>Pseudoalteromonadaceae</taxon>
        <taxon>Pseudoalteromonas</taxon>
    </lineage>
</organism>
<sequence>MQNEILSFDLNSDSYLFRLSPTTTTEDWGLQYYDSESGEYKPVPQGTQLDVVFNLGDIPGISENARRALISKQQAVFIVEMEDCADSDWRFWQSGISLSCEQDAQDYKLTTDIQNQGKTLVLTINNVLSGVASAAGKFDEIDFRFVAVRLNNSAGALNEIFYSQDPRLGVRRDKPA</sequence>
<accession>A0A5S3WFI4</accession>
<comment type="caution">
    <text evidence="1">The sequence shown here is derived from an EMBL/GenBank/DDBJ whole genome shotgun (WGS) entry which is preliminary data.</text>
</comment>
<dbReference type="OrthoDB" id="6290032at2"/>
<name>A0A5S3WFI4_9GAMM</name>
<reference evidence="2" key="2">
    <citation type="submission" date="2019-06" db="EMBL/GenBank/DDBJ databases">
        <title>Co-occurence of chitin degradation, pigmentation and bioactivity in marine Pseudoalteromonas.</title>
        <authorList>
            <person name="Sonnenschein E.C."/>
            <person name="Bech P.K."/>
        </authorList>
    </citation>
    <scope>NUCLEOTIDE SEQUENCE [LARGE SCALE GENOMIC DNA]</scope>
    <source>
        <strain evidence="2">S2676</strain>
    </source>
</reference>
<dbReference type="AlphaFoldDB" id="A0A5S3WFI4"/>
<proteinExistence type="predicted"/>
<evidence type="ECO:0000313" key="2">
    <source>
        <dbReference type="Proteomes" id="UP000310249"/>
    </source>
</evidence>
<protein>
    <submittedName>
        <fullName evidence="1">Uncharacterized protein</fullName>
    </submittedName>
</protein>